<evidence type="ECO:0000313" key="2">
    <source>
        <dbReference type="Proteomes" id="UP000323400"/>
    </source>
</evidence>
<sequence length="55" mass="6735">MSKEDNIAKHRLGKARKYLNKIKDYKMDHYEDYDDAYIYLKHLAEQALKEMEKIK</sequence>
<reference evidence="1 2" key="1">
    <citation type="submission" date="2019-04" db="EMBL/GenBank/DDBJ databases">
        <title>Nine Novel Phages from a Plateau Lake in Southwest China Provide Insights into Aeromonas Phage Diversity.</title>
        <authorList>
            <person name="Xiao W."/>
            <person name="Bai M."/>
            <person name="Wang Y."/>
            <person name="Cui X."/>
        </authorList>
    </citation>
    <scope>NUCLEOTIDE SEQUENCE [LARGE SCALE GENOMIC DNA]</scope>
</reference>
<name>A0A5B9N6S2_9CAUD</name>
<gene>
    <name evidence="1" type="primary">2L372X_043</name>
</gene>
<organism evidence="1 2">
    <name type="scientific">Aeromonas phage 2L372X</name>
    <dbReference type="NCBI Taxonomy" id="2588515"/>
    <lineage>
        <taxon>Viruses</taxon>
        <taxon>Duplodnaviria</taxon>
        <taxon>Heunggongvirae</taxon>
        <taxon>Uroviricota</taxon>
        <taxon>Caudoviricetes</taxon>
        <taxon>Plateaulakevirus</taxon>
        <taxon>Plateaulakevirus pv2L372X</taxon>
    </lineage>
</organism>
<evidence type="ECO:0000313" key="1">
    <source>
        <dbReference type="EMBL" id="QEG08296.1"/>
    </source>
</evidence>
<dbReference type="Proteomes" id="UP000323400">
    <property type="component" value="Segment"/>
</dbReference>
<dbReference type="KEGG" id="vg:55616749"/>
<keyword evidence="2" id="KW-1185">Reference proteome</keyword>
<proteinExistence type="predicted"/>
<dbReference type="GeneID" id="55616749"/>
<protein>
    <submittedName>
        <fullName evidence="1">Uncharacterized protein</fullName>
    </submittedName>
</protein>
<accession>A0A5B9N6S2</accession>
<dbReference type="RefSeq" id="YP_009846381.1">
    <property type="nucleotide sequence ID" value="NC_048770.1"/>
</dbReference>
<dbReference type="EMBL" id="MK813938">
    <property type="protein sequence ID" value="QEG08296.1"/>
    <property type="molecule type" value="Genomic_DNA"/>
</dbReference>